<evidence type="ECO:0000256" key="5">
    <source>
        <dbReference type="SAM" id="Phobius"/>
    </source>
</evidence>
<sequence length="196" mass="21433">MSFENASVTKGLMFGFALTSVAAGIFDVKHFLNLQLVPHISKHHQYWRLLVHQVACASSSDLLLVELFLYNTSICIERAFGSIKYASFLIISAVTTMLLSFAALLAAQLTPVTSVLFNNIPPGPVAIMAAVLYQYMRLVPPAYHFRIFGVGMSDKVWVYAIAAQFGGLQMTILLAKTPDVGECIVPMVSALNDACR</sequence>
<feature type="transmembrane region" description="Helical" evidence="5">
    <location>
        <begin position="12"/>
        <end position="32"/>
    </location>
</feature>
<keyword evidence="3 5" id="KW-1133">Transmembrane helix</keyword>
<keyword evidence="4 5" id="KW-0472">Membrane</keyword>
<keyword evidence="7" id="KW-1185">Reference proteome</keyword>
<accession>A0AAD7TG76</accession>
<protein>
    <recommendedName>
        <fullName evidence="8">Peptidase S54 rhomboid domain-containing protein</fullName>
    </recommendedName>
</protein>
<dbReference type="GO" id="GO:0016020">
    <property type="term" value="C:membrane"/>
    <property type="evidence" value="ECO:0007669"/>
    <property type="project" value="UniProtKB-SubCell"/>
</dbReference>
<dbReference type="AlphaFoldDB" id="A0AAD7TG76"/>
<evidence type="ECO:0000313" key="6">
    <source>
        <dbReference type="EMBL" id="KAJ8456315.1"/>
    </source>
</evidence>
<gene>
    <name evidence="6" type="ORF">ONZ51_g12198</name>
</gene>
<evidence type="ECO:0000256" key="2">
    <source>
        <dbReference type="ARBA" id="ARBA00022692"/>
    </source>
</evidence>
<keyword evidence="2 5" id="KW-0812">Transmembrane</keyword>
<dbReference type="Gene3D" id="1.20.1540.10">
    <property type="entry name" value="Rhomboid-like"/>
    <property type="match status" value="1"/>
</dbReference>
<evidence type="ECO:0000313" key="7">
    <source>
        <dbReference type="Proteomes" id="UP001215151"/>
    </source>
</evidence>
<organism evidence="6 7">
    <name type="scientific">Trametes cubensis</name>
    <dbReference type="NCBI Taxonomy" id="1111947"/>
    <lineage>
        <taxon>Eukaryota</taxon>
        <taxon>Fungi</taxon>
        <taxon>Dikarya</taxon>
        <taxon>Basidiomycota</taxon>
        <taxon>Agaricomycotina</taxon>
        <taxon>Agaricomycetes</taxon>
        <taxon>Polyporales</taxon>
        <taxon>Polyporaceae</taxon>
        <taxon>Trametes</taxon>
    </lineage>
</organism>
<evidence type="ECO:0000256" key="3">
    <source>
        <dbReference type="ARBA" id="ARBA00022989"/>
    </source>
</evidence>
<dbReference type="SUPFAM" id="SSF144091">
    <property type="entry name" value="Rhomboid-like"/>
    <property type="match status" value="1"/>
</dbReference>
<dbReference type="PANTHER" id="PTHR43066:SF21">
    <property type="entry name" value="UBIQUITIN-ASSOCIATED DOMAIN-CONTAINING PROTEIN 2"/>
    <property type="match status" value="1"/>
</dbReference>
<evidence type="ECO:0000256" key="1">
    <source>
        <dbReference type="ARBA" id="ARBA00004141"/>
    </source>
</evidence>
<dbReference type="InterPro" id="IPR035952">
    <property type="entry name" value="Rhomboid-like_sf"/>
</dbReference>
<proteinExistence type="predicted"/>
<dbReference type="GO" id="GO:0004252">
    <property type="term" value="F:serine-type endopeptidase activity"/>
    <property type="evidence" value="ECO:0007669"/>
    <property type="project" value="TreeGrafter"/>
</dbReference>
<evidence type="ECO:0000256" key="4">
    <source>
        <dbReference type="ARBA" id="ARBA00023136"/>
    </source>
</evidence>
<evidence type="ECO:0008006" key="8">
    <source>
        <dbReference type="Google" id="ProtNLM"/>
    </source>
</evidence>
<feature type="transmembrane region" description="Helical" evidence="5">
    <location>
        <begin position="115"/>
        <end position="135"/>
    </location>
</feature>
<feature type="transmembrane region" description="Helical" evidence="5">
    <location>
        <begin position="88"/>
        <end position="109"/>
    </location>
</feature>
<comment type="caution">
    <text evidence="6">The sequence shown here is derived from an EMBL/GenBank/DDBJ whole genome shotgun (WGS) entry which is preliminary data.</text>
</comment>
<dbReference type="Proteomes" id="UP001215151">
    <property type="component" value="Unassembled WGS sequence"/>
</dbReference>
<name>A0AAD7TG76_9APHY</name>
<reference evidence="6" key="1">
    <citation type="submission" date="2022-11" db="EMBL/GenBank/DDBJ databases">
        <title>Genome Sequence of Cubamyces cubensis.</title>
        <authorList>
            <person name="Buettner E."/>
        </authorList>
    </citation>
    <scope>NUCLEOTIDE SEQUENCE</scope>
    <source>
        <strain evidence="6">MPL-01</strain>
    </source>
</reference>
<dbReference type="PANTHER" id="PTHR43066">
    <property type="entry name" value="RHOMBOID-RELATED PROTEIN"/>
    <property type="match status" value="1"/>
</dbReference>
<comment type="subcellular location">
    <subcellularLocation>
        <location evidence="1">Membrane</location>
        <topology evidence="1">Multi-pass membrane protein</topology>
    </subcellularLocation>
</comment>
<feature type="transmembrane region" description="Helical" evidence="5">
    <location>
        <begin position="156"/>
        <end position="175"/>
    </location>
</feature>
<dbReference type="EMBL" id="JAPEVG010000701">
    <property type="protein sequence ID" value="KAJ8456315.1"/>
    <property type="molecule type" value="Genomic_DNA"/>
</dbReference>